<keyword evidence="3" id="KW-1185">Reference proteome</keyword>
<dbReference type="Pfam" id="PF13517">
    <property type="entry name" value="FG-GAP_3"/>
    <property type="match status" value="1"/>
</dbReference>
<sequence length="2774" mass="276057">MKKSSSNRWIKRWLDSAQSAFQAASSPKVNTIGRPTAKIYFEQLEGRDVPTSVAPGSFSGTISSNTEFDQAGTYTITGNLTVNPGVTLTVGGTGVNFLLKDNIKVTVNGTLNVTSPASFAAEDTGNFDTEAIFVNGTMNVTSAVFTRANGTNNTTNTTSIQVNSGGHLTATGSTFGWDVLAWANGSVLNANDVTGNGFDTTVYLPALDVPLLTNNLRFQDVNLNSGGATGAALALNPLGTANTVNQRYVFSGLTGFNGTAATFAIPVGAAVSFGSGATVLIRDAATVTVNGTLNVTSPASFAAEDTGNFDTEAIFVNGTMNVTSAVFTRANGTNNTTNTTSIQVGSGGHLTATGSTFGWDVLAWANGSVLNANDVTGNGFDTTVYLPALDVPLLTNNLRFQDVNLNSGGATGAALALNPLGTANTVNQRYVFSGLTGFNGTAATFAIPVGAAVSFGSGATVLIRDAATVTVNGTLNVTSPASFAAEDTGNFDTEAIFVNGTMNVTSAVFTRANGTNNTTNTTSIQVGSGGHLTATGSTFGWDVLAWANGSVLNANDVTGNGFDTTVYLPALDVPLLTNNLRFQDVNLNSGGATGAALALNPLGTANTVNQRYVFSGLTGFGGTAATFAIPVGAAVSFGSGATVLIRDAATVTVNGTLNVTSPASFAAEDTGNFDTEAIFVNGTMNVTSAVFTRANGTNNTTNTTSIQVNSGGHLTATGSTFGWDVLAWANGSVLNANDVTGNGFDTTVYLPALDVPLLTNNLRFQDVNLNSGGATGAALALNPLGTANTVNQRYVFSGLTGFGGTAATFAIPVGAAVSFGSGATVLIRDAATVTVNGTLNVTSPASFAAEDTGNFDTEAIFVNGTMNVTSAVFTRANGTNNTTNTTSIQVGSGGHLTATGSTFGWDVLAWANGSVLNANDVTGNGFDTTVYLPALDVPLLTNNLRFQDVNLNSGGATGAALALNPLGTANTVNQRYVFSGLTGFGGTAATFVIPSGSTVNVGSGTTVILKDNAKVTVNGALNVTKPALFAAEDTGNFDTEAIVVNGSVSATDTVFTRLNGTNNTTNTSTLQVNSGGHLDIVGGYFGWDQLTLLSGSTDSVRFSYLATKLVVDSSATINVHQNDFTIVSIVATGSSGTNIDLSANFWSTTLDAQILGQITDSHTNTALPTVVYQTILTARPVEPLGASAATAYSGGSQSVPLTATITSPSGTVNEGTVTFTILQGTTTIGTAVTVNVVGGVANATYVLPAGTNGTNGVPPYIIKVVYNGTANYSASTDASQKLVVNPIAQTITFSTPTPVTFGTSTVNLVGTSDSGLAVTYTIVSGPGTISGNVVTITGAGSILIRATQAGNTNYTAAINVDQTLVVNKASQTITFNTPALSTYSPGLTINLTGSSSSSLGVTYMVVSGPGTISGSVLTVTGAGSIVVRASQAGNTNYTSATNVDQTFVINQASQAITFNPPTPVTYSAGLTISLTATSSSNLAVAYFVVSGPGTVSGNTLTVTGAGSIVVRADQAGDTNYTAATSVQQTFVINKASQTITFNPPAPTTYAPGLTINLTATGGGSGIAVTYSVISGPGTVSGNVLTVTGAGAIVLQADQIGDGNYTDAPFVQQTLAVGKASQVVTFPALSPVTYFPGETVALSATGGASGNAVTFSVVSGPGTVSGTTLTVTGAGSIVVRADQAGDANYNAGTANQTLAVGKASQVVTFPALSPVTYFPGETVALSATGGASGNAVTFSVVSGPGTVSGTTLTVTGAGSIVVRADQAGDANYNAGTANQTLAVGKASQTISFSTPSALTFGVAPQTLSATSSSNLAVTYTIVSGPGTVSGGTLTVTGAGSIVVRASQAGDGNYLAATSVDQTFVINQASQAITFNPPAPVLFTSGLTINLPATGGGSGLPVTYAVVSGPGTVSGIVLTITGAGAIVVEANQAGNVNYTAATAVQQTVTVNLGSQTITLTPPAPVTFAPGLTINLSATGGASGNPVTYTVVSGPGTISGNVLTITGAGDIVVEANEVGDSNYNAATAVQTTITVAPAAQTITFTPPSGVTFAAGLTINLSATGGASGNPVTYTVVSGPGTVSGTTLTVTGAGDIIVRANQSGNANYSSATVVHTIAIVPIAQAITFAPLSSVVFASGTTVNLAATGGSSGSPVTFSVVSGPATISGSTLTITGAGSVVIAADQLGNNNFSAAATIEQTLTVTRASQSITFASVPPATFVPGLTISLNATGGSSGNAVTYSVVSGPGTISGGQLHVTGAGSIVVAADQAGNANFAAAAGVQQTLVISPASQTITFVSPTTVTFAPGLTINLTAGSTSGLAVTFTVTSGPGTVSGNVLTITGAGTVVVQADQAGSGNYSAASAVSQSVTVNVATQTITTPTVPPVTYTPGKTITLGATGGDSGNPVTYTVVSGPGTITGNVLTVTGSGTIVIQIDQAGNSSYAPVSTQQAINVTQTATNLLGVPLIAVGSGDTAAVNFYNPDGSLRYTLNPFPGFTGGVRTASADFNGDGVADLVVGTGPGVATQVKIFDGKTQAELFSVAPFESSFTGGVYVTAGDVNGDGVPDLAITPDEGGGPRVDVYSGAAFVKLISFFGIDDPNFRGGARATIADVNGDGVGDLIVVAGFGGGPRVAGFDGKSLSATPKKIFADFFALEQALRNGVFVTAGDLNGDGYADLIVGGGPGGGPRVLAFDGKALLNNSYANLANFFGGDVNSRGGIRLAVKDLDGDNRADLVVGSGTGAGSHLTAYYGKNINASGTPNSAFDFDAIRASLGGIFVG</sequence>
<accession>A0A5C1ABD2</accession>
<reference evidence="3" key="1">
    <citation type="submission" date="2019-08" db="EMBL/GenBank/DDBJ databases">
        <title>Limnoglobus roseus gen. nov., sp. nov., a novel freshwater planctomycete with a giant genome from the family Gemmataceae.</title>
        <authorList>
            <person name="Kulichevskaya I.S."/>
            <person name="Naumoff D.G."/>
            <person name="Miroshnikov K."/>
            <person name="Ivanova A."/>
            <person name="Philippov D.A."/>
            <person name="Hakobyan A."/>
            <person name="Rijpstra I.C."/>
            <person name="Sinninghe Damste J.S."/>
            <person name="Liesack W."/>
            <person name="Dedysh S.N."/>
        </authorList>
    </citation>
    <scope>NUCLEOTIDE SEQUENCE [LARGE SCALE GENOMIC DNA]</scope>
    <source>
        <strain evidence="3">PX52</strain>
    </source>
</reference>
<dbReference type="SUPFAM" id="SSF69318">
    <property type="entry name" value="Integrin alpha N-terminal domain"/>
    <property type="match status" value="2"/>
</dbReference>
<proteinExistence type="predicted"/>
<organism evidence="2 3">
    <name type="scientific">Limnoglobus roseus</name>
    <dbReference type="NCBI Taxonomy" id="2598579"/>
    <lineage>
        <taxon>Bacteria</taxon>
        <taxon>Pseudomonadati</taxon>
        <taxon>Planctomycetota</taxon>
        <taxon>Planctomycetia</taxon>
        <taxon>Gemmatales</taxon>
        <taxon>Gemmataceae</taxon>
        <taxon>Limnoglobus</taxon>
    </lineage>
</organism>
<dbReference type="KEGG" id="lrs:PX52LOC_02031"/>
<evidence type="ECO:0000313" key="3">
    <source>
        <dbReference type="Proteomes" id="UP000324974"/>
    </source>
</evidence>
<keyword evidence="1" id="KW-0732">Signal</keyword>
<dbReference type="EMBL" id="CP042425">
    <property type="protein sequence ID" value="QEL15122.1"/>
    <property type="molecule type" value="Genomic_DNA"/>
</dbReference>
<dbReference type="Gene3D" id="2.130.10.130">
    <property type="entry name" value="Integrin alpha, N-terminal"/>
    <property type="match status" value="1"/>
</dbReference>
<gene>
    <name evidence="2" type="ORF">PX52LOC_02031</name>
</gene>
<dbReference type="InterPro" id="IPR028994">
    <property type="entry name" value="Integrin_alpha_N"/>
</dbReference>
<protein>
    <submittedName>
        <fullName evidence="2">Beta-propeller repeat protein</fullName>
    </submittedName>
</protein>
<dbReference type="Gene3D" id="2.60.40.10">
    <property type="entry name" value="Immunoglobulins"/>
    <property type="match status" value="1"/>
</dbReference>
<dbReference type="InterPro" id="IPR013517">
    <property type="entry name" value="FG-GAP"/>
</dbReference>
<evidence type="ECO:0000313" key="2">
    <source>
        <dbReference type="EMBL" id="QEL15122.1"/>
    </source>
</evidence>
<dbReference type="Proteomes" id="UP000324974">
    <property type="component" value="Chromosome"/>
</dbReference>
<evidence type="ECO:0000256" key="1">
    <source>
        <dbReference type="ARBA" id="ARBA00022729"/>
    </source>
</evidence>
<dbReference type="InterPro" id="IPR013783">
    <property type="entry name" value="Ig-like_fold"/>
</dbReference>
<name>A0A5C1ABD2_9BACT</name>